<feature type="region of interest" description="Disordered" evidence="1">
    <location>
        <begin position="1"/>
        <end position="126"/>
    </location>
</feature>
<feature type="non-terminal residue" evidence="2">
    <location>
        <position position="126"/>
    </location>
</feature>
<proteinExistence type="predicted"/>
<evidence type="ECO:0000313" key="2">
    <source>
        <dbReference type="EMBL" id="BBG96589.1"/>
    </source>
</evidence>
<name>A0A4Y1QXK2_PRUDU</name>
<feature type="non-terminal residue" evidence="2">
    <location>
        <position position="1"/>
    </location>
</feature>
<accession>A0A4Y1QXK2</accession>
<gene>
    <name evidence="2" type="ORF">Prudu_005437</name>
</gene>
<dbReference type="AlphaFoldDB" id="A0A4Y1QXK2"/>
<reference evidence="2" key="1">
    <citation type="journal article" date="2019" name="Science">
        <title>Mutation of a bHLH transcription factor allowed almond domestication.</title>
        <authorList>
            <person name="Sanchez-Perez R."/>
            <person name="Pavan S."/>
            <person name="Mazzeo R."/>
            <person name="Moldovan C."/>
            <person name="Aiese Cigliano R."/>
            <person name="Del Cueto J."/>
            <person name="Ricciardi F."/>
            <person name="Lotti C."/>
            <person name="Ricciardi L."/>
            <person name="Dicenta F."/>
            <person name="Lopez-Marques R.L."/>
            <person name="Lindberg Moller B."/>
        </authorList>
    </citation>
    <scope>NUCLEOTIDE SEQUENCE</scope>
</reference>
<sequence length="126" mass="13215">LSLLPREPFLSPPQQPSRDLRAFQPFPRPPHLGPISGPVPNEAPLDGEPSQATTAAAVVGIGRNPPWKPTVRPNATRTSSSKFSLVSPPNRSSKAPGAQQECKRDLRGVEAGSTTGPVIASAPPSK</sequence>
<dbReference type="EMBL" id="AP019298">
    <property type="protein sequence ID" value="BBG96589.1"/>
    <property type="molecule type" value="Genomic_DNA"/>
</dbReference>
<organism evidence="2">
    <name type="scientific">Prunus dulcis</name>
    <name type="common">Almond</name>
    <name type="synonym">Amygdalus dulcis</name>
    <dbReference type="NCBI Taxonomy" id="3755"/>
    <lineage>
        <taxon>Eukaryota</taxon>
        <taxon>Viridiplantae</taxon>
        <taxon>Streptophyta</taxon>
        <taxon>Embryophyta</taxon>
        <taxon>Tracheophyta</taxon>
        <taxon>Spermatophyta</taxon>
        <taxon>Magnoliopsida</taxon>
        <taxon>eudicotyledons</taxon>
        <taxon>Gunneridae</taxon>
        <taxon>Pentapetalae</taxon>
        <taxon>rosids</taxon>
        <taxon>fabids</taxon>
        <taxon>Rosales</taxon>
        <taxon>Rosaceae</taxon>
        <taxon>Amygdaloideae</taxon>
        <taxon>Amygdaleae</taxon>
        <taxon>Prunus</taxon>
    </lineage>
</organism>
<protein>
    <submittedName>
        <fullName evidence="2">Uncharacterized protein</fullName>
    </submittedName>
</protein>
<feature type="compositionally biased region" description="Polar residues" evidence="1">
    <location>
        <begin position="73"/>
        <end position="93"/>
    </location>
</feature>
<evidence type="ECO:0000256" key="1">
    <source>
        <dbReference type="SAM" id="MobiDB-lite"/>
    </source>
</evidence>